<feature type="region of interest" description="Disordered" evidence="5">
    <location>
        <begin position="197"/>
        <end position="255"/>
    </location>
</feature>
<evidence type="ECO:0000259" key="6">
    <source>
        <dbReference type="Pfam" id="PF04829"/>
    </source>
</evidence>
<sequence length="348" mass="34828">MAPYGTGSALQQGIQAATAAVQGLAGGDIASAIAGASAPYLAGIIHDETTTKDANGKEVVNTEANLMAHAVLGAVVASASGNNALAGAAGGVAGEYIAQQLYPGVDRADLSEEQKQTVSALSTLAAGLAGGIAGGSVSSAVTGAQAGKNAVDNNALCNPTTCMNDLFDMSKPMTGGAGMAAAGAGAAAGAAIADALNGDKDGESTPNVGSGLSDEEKAELGGSGSGTPGGWGPEDEEDARNNEAHSATNSKNLNAELTGKEIANGHAYEKHVIQQNEFADLGITTREQFAQHIEDVVRNPTSVKELSGGRSAFWDQSTKTVVIRNLKPGDGGTAFRPVDGRAYFDNLR</sequence>
<evidence type="ECO:0000256" key="1">
    <source>
        <dbReference type="ARBA" id="ARBA00004219"/>
    </source>
</evidence>
<keyword evidence="3" id="KW-1266">Target cell cytoplasm</keyword>
<protein>
    <recommendedName>
        <fullName evidence="6">VENN motif-containing domain-containing protein</fullName>
    </recommendedName>
</protein>
<dbReference type="AlphaFoldDB" id="A0A1X1EMT5"/>
<evidence type="ECO:0000256" key="4">
    <source>
        <dbReference type="ARBA" id="ARBA00023026"/>
    </source>
</evidence>
<evidence type="ECO:0000256" key="5">
    <source>
        <dbReference type="SAM" id="MobiDB-lite"/>
    </source>
</evidence>
<keyword evidence="8" id="KW-1185">Reference proteome</keyword>
<evidence type="ECO:0000313" key="7">
    <source>
        <dbReference type="EMBL" id="ORM90255.1"/>
    </source>
</evidence>
<evidence type="ECO:0000256" key="2">
    <source>
        <dbReference type="ARBA" id="ARBA00022656"/>
    </source>
</evidence>
<dbReference type="RefSeq" id="WP_084880076.1">
    <property type="nucleotide sequence ID" value="NZ_JAGGMY010000002.1"/>
</dbReference>
<dbReference type="Pfam" id="PF04829">
    <property type="entry name" value="PT-VENN"/>
    <property type="match status" value="1"/>
</dbReference>
<comment type="caution">
    <text evidence="7">The sequence shown here is derived from an EMBL/GenBank/DDBJ whole genome shotgun (WGS) entry which is preliminary data.</text>
</comment>
<organism evidence="7 8">
    <name type="scientific">Pantoea cypripedii</name>
    <name type="common">Pectobacterium cypripedii</name>
    <name type="synonym">Erwinia cypripedii</name>
    <dbReference type="NCBI Taxonomy" id="55209"/>
    <lineage>
        <taxon>Bacteria</taxon>
        <taxon>Pseudomonadati</taxon>
        <taxon>Pseudomonadota</taxon>
        <taxon>Gammaproteobacteria</taxon>
        <taxon>Enterobacterales</taxon>
        <taxon>Erwiniaceae</taxon>
        <taxon>Pantoea</taxon>
    </lineage>
</organism>
<reference evidence="7 8" key="1">
    <citation type="journal article" date="2017" name="Antonie Van Leeuwenhoek">
        <title>Phylogenomic resolution of the bacterial genus Pantoea and its relationship with Erwinia and Tatumella.</title>
        <authorList>
            <person name="Palmer M."/>
            <person name="Steenkamp E.T."/>
            <person name="Coetzee M.P."/>
            <person name="Chan W.Y."/>
            <person name="van Zyl E."/>
            <person name="De Maayer P."/>
            <person name="Coutinho T.A."/>
            <person name="Blom J."/>
            <person name="Smits T.H."/>
            <person name="Duffy B."/>
            <person name="Venter S.N."/>
        </authorList>
    </citation>
    <scope>NUCLEOTIDE SEQUENCE [LARGE SCALE GENOMIC DNA]</scope>
    <source>
        <strain evidence="7 8">LMG 2657</strain>
    </source>
</reference>
<dbReference type="GO" id="GO:0090729">
    <property type="term" value="F:toxin activity"/>
    <property type="evidence" value="ECO:0007669"/>
    <property type="project" value="UniProtKB-KW"/>
</dbReference>
<accession>A0A1X1EMT5</accession>
<evidence type="ECO:0000313" key="8">
    <source>
        <dbReference type="Proteomes" id="UP000193749"/>
    </source>
</evidence>
<evidence type="ECO:0000256" key="3">
    <source>
        <dbReference type="ARBA" id="ARBA00022913"/>
    </source>
</evidence>
<dbReference type="STRING" id="55209.HA50_27385"/>
<proteinExistence type="predicted"/>
<comment type="subcellular location">
    <subcellularLocation>
        <location evidence="1">Target cell</location>
        <location evidence="1">Target cell cytoplasm</location>
    </subcellularLocation>
</comment>
<dbReference type="OrthoDB" id="6539718at2"/>
<keyword evidence="4" id="KW-0843">Virulence</keyword>
<feature type="compositionally biased region" description="Polar residues" evidence="5">
    <location>
        <begin position="244"/>
        <end position="255"/>
    </location>
</feature>
<gene>
    <name evidence="7" type="ORF">HA50_27385</name>
</gene>
<feature type="domain" description="VENN motif-containing" evidence="6">
    <location>
        <begin position="109"/>
        <end position="156"/>
    </location>
</feature>
<feature type="compositionally biased region" description="Gly residues" evidence="5">
    <location>
        <begin position="221"/>
        <end position="232"/>
    </location>
</feature>
<keyword evidence="2" id="KW-0800">Toxin</keyword>
<name>A0A1X1EMT5_PANCY</name>
<dbReference type="Proteomes" id="UP000193749">
    <property type="component" value="Unassembled WGS sequence"/>
</dbReference>
<dbReference type="InterPro" id="IPR006914">
    <property type="entry name" value="VENN_dom"/>
</dbReference>
<dbReference type="EMBL" id="MLJI01000002">
    <property type="protein sequence ID" value="ORM90255.1"/>
    <property type="molecule type" value="Genomic_DNA"/>
</dbReference>